<accession>A0A3R9ZYM8</accession>
<sequence>MTRLPLVAYILVAPVLMGVFLTALLAMDMRGFDRTMMAGAAIAGAIAAIPIAWLLARKLEKLR</sequence>
<proteinExistence type="predicted"/>
<evidence type="ECO:0008006" key="4">
    <source>
        <dbReference type="Google" id="ProtNLM"/>
    </source>
</evidence>
<reference evidence="2 3" key="1">
    <citation type="submission" date="2018-12" db="EMBL/GenBank/DDBJ databases">
        <title>Mesorhizobium carbonis sp. nov., isolated from coal mine water.</title>
        <authorList>
            <person name="Xin W."/>
            <person name="Xu Z."/>
            <person name="Xiang F."/>
            <person name="Zhang J."/>
            <person name="Xi L."/>
            <person name="Liu J."/>
        </authorList>
    </citation>
    <scope>NUCLEOTIDE SEQUENCE [LARGE SCALE GENOMIC DNA]</scope>
    <source>
        <strain evidence="2 3">B2.3</strain>
    </source>
</reference>
<dbReference type="EMBL" id="RWKW01000073">
    <property type="protein sequence ID" value="RST84826.1"/>
    <property type="molecule type" value="Genomic_DNA"/>
</dbReference>
<comment type="caution">
    <text evidence="2">The sequence shown here is derived from an EMBL/GenBank/DDBJ whole genome shotgun (WGS) entry which is preliminary data.</text>
</comment>
<evidence type="ECO:0000313" key="2">
    <source>
        <dbReference type="EMBL" id="RST84826.1"/>
    </source>
</evidence>
<evidence type="ECO:0000313" key="3">
    <source>
        <dbReference type="Proteomes" id="UP000278398"/>
    </source>
</evidence>
<gene>
    <name evidence="2" type="ORF">EJC49_18865</name>
</gene>
<keyword evidence="3" id="KW-1185">Reference proteome</keyword>
<organism evidence="2 3">
    <name type="scientific">Aquibium carbonis</name>
    <dbReference type="NCBI Taxonomy" id="2495581"/>
    <lineage>
        <taxon>Bacteria</taxon>
        <taxon>Pseudomonadati</taxon>
        <taxon>Pseudomonadota</taxon>
        <taxon>Alphaproteobacteria</taxon>
        <taxon>Hyphomicrobiales</taxon>
        <taxon>Phyllobacteriaceae</taxon>
        <taxon>Aquibium</taxon>
    </lineage>
</organism>
<evidence type="ECO:0000256" key="1">
    <source>
        <dbReference type="SAM" id="Phobius"/>
    </source>
</evidence>
<keyword evidence="1" id="KW-0812">Transmembrane</keyword>
<keyword evidence="1" id="KW-1133">Transmembrane helix</keyword>
<dbReference type="AlphaFoldDB" id="A0A3R9ZYM8"/>
<feature type="transmembrane region" description="Helical" evidence="1">
    <location>
        <begin position="38"/>
        <end position="56"/>
    </location>
</feature>
<dbReference type="RefSeq" id="WP_126701490.1">
    <property type="nucleotide sequence ID" value="NZ_RWKW01000073.1"/>
</dbReference>
<feature type="transmembrane region" description="Helical" evidence="1">
    <location>
        <begin position="6"/>
        <end position="26"/>
    </location>
</feature>
<name>A0A3R9ZYM8_9HYPH</name>
<dbReference type="Proteomes" id="UP000278398">
    <property type="component" value="Unassembled WGS sequence"/>
</dbReference>
<protein>
    <recommendedName>
        <fullName evidence="4">CTP synthetase</fullName>
    </recommendedName>
</protein>
<keyword evidence="1" id="KW-0472">Membrane</keyword>